<dbReference type="SUPFAM" id="SSF55874">
    <property type="entry name" value="ATPase domain of HSP90 chaperone/DNA topoisomerase II/histidine kinase"/>
    <property type="match status" value="1"/>
</dbReference>
<dbReference type="EMBL" id="FOHU01000011">
    <property type="protein sequence ID" value="SET45436.1"/>
    <property type="molecule type" value="Genomic_DNA"/>
</dbReference>
<accession>A0A1I0EJK1</accession>
<keyword evidence="3" id="KW-0418">Kinase</keyword>
<gene>
    <name evidence="3" type="ORF">SAMN05660297_02442</name>
</gene>
<dbReference type="Gene3D" id="3.30.565.10">
    <property type="entry name" value="Histidine kinase-like ATPase, C-terminal domain"/>
    <property type="match status" value="1"/>
</dbReference>
<dbReference type="GO" id="GO:0016301">
    <property type="term" value="F:kinase activity"/>
    <property type="evidence" value="ECO:0007669"/>
    <property type="project" value="UniProtKB-KW"/>
</dbReference>
<dbReference type="CDD" id="cd16935">
    <property type="entry name" value="HATPase_AgrC-ComD-like"/>
    <property type="match status" value="1"/>
</dbReference>
<dbReference type="InterPro" id="IPR036890">
    <property type="entry name" value="HATPase_C_sf"/>
</dbReference>
<evidence type="ECO:0000313" key="4">
    <source>
        <dbReference type="Proteomes" id="UP000199568"/>
    </source>
</evidence>
<dbReference type="RefSeq" id="WP_090444365.1">
    <property type="nucleotide sequence ID" value="NZ_FOHU01000011.1"/>
</dbReference>
<dbReference type="STRING" id="426128.SAMN05660297_02442"/>
<feature type="transmembrane region" description="Helical" evidence="1">
    <location>
        <begin position="159"/>
        <end position="177"/>
    </location>
</feature>
<feature type="transmembrane region" description="Helical" evidence="1">
    <location>
        <begin position="6"/>
        <end position="24"/>
    </location>
</feature>
<evidence type="ECO:0000313" key="3">
    <source>
        <dbReference type="EMBL" id="SET45436.1"/>
    </source>
</evidence>
<dbReference type="Pfam" id="PF14501">
    <property type="entry name" value="HATPase_c_5"/>
    <property type="match status" value="1"/>
</dbReference>
<dbReference type="GO" id="GO:0042802">
    <property type="term" value="F:identical protein binding"/>
    <property type="evidence" value="ECO:0007669"/>
    <property type="project" value="TreeGrafter"/>
</dbReference>
<feature type="transmembrane region" description="Helical" evidence="1">
    <location>
        <begin position="36"/>
        <end position="55"/>
    </location>
</feature>
<keyword evidence="1" id="KW-1133">Transmembrane helix</keyword>
<organism evidence="3 4">
    <name type="scientific">Natronincola peptidivorans</name>
    <dbReference type="NCBI Taxonomy" id="426128"/>
    <lineage>
        <taxon>Bacteria</taxon>
        <taxon>Bacillati</taxon>
        <taxon>Bacillota</taxon>
        <taxon>Clostridia</taxon>
        <taxon>Peptostreptococcales</taxon>
        <taxon>Natronincolaceae</taxon>
        <taxon>Natronincola</taxon>
    </lineage>
</organism>
<dbReference type="OrthoDB" id="1634477at2"/>
<feature type="transmembrane region" description="Helical" evidence="1">
    <location>
        <begin position="118"/>
        <end position="139"/>
    </location>
</feature>
<dbReference type="InterPro" id="IPR032834">
    <property type="entry name" value="NatK-like_C"/>
</dbReference>
<name>A0A1I0EJK1_9FIRM</name>
<feature type="transmembrane region" description="Helical" evidence="1">
    <location>
        <begin position="87"/>
        <end position="106"/>
    </location>
</feature>
<feature type="domain" description="Sensor histidine kinase NatK-like C-terminal" evidence="2">
    <location>
        <begin position="332"/>
        <end position="431"/>
    </location>
</feature>
<keyword evidence="3" id="KW-0808">Transferase</keyword>
<evidence type="ECO:0000256" key="1">
    <source>
        <dbReference type="SAM" id="Phobius"/>
    </source>
</evidence>
<proteinExistence type="predicted"/>
<sequence length="434" mass="49766">MLYNISVFFSFLQSVIGFTLMTSTAMRFREPVKKRVITGLFVMLFGISLLCYQLFTQGIDSVDRFAILIILVIQLSWYLICSDDDFFVSLFSFLTFVNIYVSISYISDILSMHLDGSAFVIARIVIRLVIYLVILPLLFKFVRPRFRRLVDALDQEWRAAGLVPLMFLIMQIMVLYYPAPYWYWTHDDWYRYIIITVYLLFLAVYYLLYIQASAIVEKYALEKRQLLMAQQEKLWESELARQKATAALVFQQRHDMHHHNAVIIEMLQNGDADQLKTYMKSFDAALDAHKANAFCTNPIANSIFNVYARRAEAEGIKTTFRVSVPKVIGIDNIDLTCVLGNALENALEGCQRLSKDIEREIIVIAKFIDNRLRVQVENTCRSDIVFDGELPVTQKQGGGTGTKSILYTAEGYDGTAGFSVRDGKFITQIVLNGN</sequence>
<keyword evidence="1" id="KW-0472">Membrane</keyword>
<reference evidence="3 4" key="1">
    <citation type="submission" date="2016-10" db="EMBL/GenBank/DDBJ databases">
        <authorList>
            <person name="de Groot N.N."/>
        </authorList>
    </citation>
    <scope>NUCLEOTIDE SEQUENCE [LARGE SCALE GENOMIC DNA]</scope>
    <source>
        <strain evidence="3 4">DSM 18979</strain>
    </source>
</reference>
<protein>
    <submittedName>
        <fullName evidence="3">Sensor histidine kinase YesM</fullName>
    </submittedName>
</protein>
<dbReference type="PANTHER" id="PTHR40448:SF1">
    <property type="entry name" value="TWO-COMPONENT SENSOR HISTIDINE KINASE"/>
    <property type="match status" value="1"/>
</dbReference>
<keyword evidence="4" id="KW-1185">Reference proteome</keyword>
<dbReference type="Proteomes" id="UP000199568">
    <property type="component" value="Unassembled WGS sequence"/>
</dbReference>
<evidence type="ECO:0000259" key="2">
    <source>
        <dbReference type="Pfam" id="PF14501"/>
    </source>
</evidence>
<feature type="transmembrane region" description="Helical" evidence="1">
    <location>
        <begin position="189"/>
        <end position="208"/>
    </location>
</feature>
<dbReference type="AlphaFoldDB" id="A0A1I0EJK1"/>
<keyword evidence="1" id="KW-0812">Transmembrane</keyword>
<feature type="transmembrane region" description="Helical" evidence="1">
    <location>
        <begin position="61"/>
        <end position="80"/>
    </location>
</feature>
<dbReference type="PANTHER" id="PTHR40448">
    <property type="entry name" value="TWO-COMPONENT SENSOR HISTIDINE KINASE"/>
    <property type="match status" value="1"/>
</dbReference>